<dbReference type="GO" id="GO:0035999">
    <property type="term" value="P:tetrahydrofolate interconversion"/>
    <property type="evidence" value="ECO:0007669"/>
    <property type="project" value="TreeGrafter"/>
</dbReference>
<keyword evidence="2 4" id="KW-0547">Nucleotide-binding</keyword>
<feature type="binding site" evidence="4">
    <location>
        <begin position="133"/>
        <end position="141"/>
    </location>
    <ligand>
        <name>ATP</name>
        <dbReference type="ChEBI" id="CHEBI:30616"/>
    </ligand>
</feature>
<gene>
    <name evidence="6" type="ORF">GMO_20500</name>
</gene>
<dbReference type="SUPFAM" id="SSF100950">
    <property type="entry name" value="NagB/RpiA/CoA transferase-like"/>
    <property type="match status" value="1"/>
</dbReference>
<evidence type="ECO:0000313" key="7">
    <source>
        <dbReference type="Proteomes" id="UP000004949"/>
    </source>
</evidence>
<dbReference type="GO" id="GO:0005524">
    <property type="term" value="F:ATP binding"/>
    <property type="evidence" value="ECO:0007669"/>
    <property type="project" value="UniProtKB-KW"/>
</dbReference>
<keyword evidence="6" id="KW-0436">Ligase</keyword>
<dbReference type="OrthoDB" id="9801938at2"/>
<evidence type="ECO:0000256" key="4">
    <source>
        <dbReference type="PIRSR" id="PIRSR006806-1"/>
    </source>
</evidence>
<dbReference type="PATRIC" id="fig|1088869.3.peg.2044"/>
<accession>G6XKN4</accession>
<keyword evidence="5" id="KW-0479">Metal-binding</keyword>
<keyword evidence="3 4" id="KW-0067">ATP-binding</keyword>
<organism evidence="6 7">
    <name type="scientific">Gluconobacter morbifer G707</name>
    <dbReference type="NCBI Taxonomy" id="1088869"/>
    <lineage>
        <taxon>Bacteria</taxon>
        <taxon>Pseudomonadati</taxon>
        <taxon>Pseudomonadota</taxon>
        <taxon>Alphaproteobacteria</taxon>
        <taxon>Acetobacterales</taxon>
        <taxon>Acetobacteraceae</taxon>
        <taxon>Gluconobacter</taxon>
    </lineage>
</organism>
<dbReference type="GO" id="GO:0046872">
    <property type="term" value="F:metal ion binding"/>
    <property type="evidence" value="ECO:0007669"/>
    <property type="project" value="UniProtKB-KW"/>
</dbReference>
<reference evidence="6 7" key="1">
    <citation type="submission" date="2011-10" db="EMBL/GenBank/DDBJ databases">
        <title>Genome sequence of Gluconobacter morbifer G707, isolated from Drosophila gut.</title>
        <authorList>
            <person name="Lee W.-J."/>
            <person name="Kim E.-K."/>
        </authorList>
    </citation>
    <scope>NUCLEOTIDE SEQUENCE [LARGE SCALE GENOMIC DNA]</scope>
    <source>
        <strain evidence="6 7">G707</strain>
    </source>
</reference>
<dbReference type="eggNOG" id="COG0212">
    <property type="taxonomic scope" value="Bacteria"/>
</dbReference>
<keyword evidence="7" id="KW-1185">Reference proteome</keyword>
<comment type="caution">
    <text evidence="6">The sequence shown here is derived from an EMBL/GenBank/DDBJ whole genome shotgun (WGS) entry which is preliminary data.</text>
</comment>
<dbReference type="NCBIfam" id="TIGR02727">
    <property type="entry name" value="MTHFS_bact"/>
    <property type="match status" value="1"/>
</dbReference>
<feature type="binding site" evidence="4">
    <location>
        <position position="60"/>
    </location>
    <ligand>
        <name>substrate</name>
    </ligand>
</feature>
<dbReference type="EC" id="6.3.3.2" evidence="5"/>
<dbReference type="EMBL" id="AGQV01000007">
    <property type="protein sequence ID" value="EHH67597.1"/>
    <property type="molecule type" value="Genomic_DNA"/>
</dbReference>
<proteinExistence type="inferred from homology"/>
<comment type="catalytic activity">
    <reaction evidence="5">
        <text>(6S)-5-formyl-5,6,7,8-tetrahydrofolate + ATP = (6R)-5,10-methenyltetrahydrofolate + ADP + phosphate</text>
        <dbReference type="Rhea" id="RHEA:10488"/>
        <dbReference type="ChEBI" id="CHEBI:30616"/>
        <dbReference type="ChEBI" id="CHEBI:43474"/>
        <dbReference type="ChEBI" id="CHEBI:57455"/>
        <dbReference type="ChEBI" id="CHEBI:57457"/>
        <dbReference type="ChEBI" id="CHEBI:456216"/>
        <dbReference type="EC" id="6.3.3.2"/>
    </reaction>
</comment>
<evidence type="ECO:0000313" key="6">
    <source>
        <dbReference type="EMBL" id="EHH67597.1"/>
    </source>
</evidence>
<keyword evidence="5" id="KW-0460">Magnesium</keyword>
<dbReference type="Gene3D" id="3.40.50.10420">
    <property type="entry name" value="NagB/RpiA/CoA transferase-like"/>
    <property type="match status" value="1"/>
</dbReference>
<evidence type="ECO:0000256" key="3">
    <source>
        <dbReference type="ARBA" id="ARBA00022840"/>
    </source>
</evidence>
<dbReference type="Pfam" id="PF01812">
    <property type="entry name" value="5-FTHF_cyc-lig"/>
    <property type="match status" value="1"/>
</dbReference>
<dbReference type="RefSeq" id="WP_008852197.1">
    <property type="nucleotide sequence ID" value="NZ_AGQV01000007.1"/>
</dbReference>
<dbReference type="GO" id="GO:0009396">
    <property type="term" value="P:folic acid-containing compound biosynthetic process"/>
    <property type="evidence" value="ECO:0007669"/>
    <property type="project" value="TreeGrafter"/>
</dbReference>
<dbReference type="InterPro" id="IPR037171">
    <property type="entry name" value="NagB/RpiA_transferase-like"/>
</dbReference>
<name>G6XKN4_9PROT</name>
<dbReference type="Proteomes" id="UP000004949">
    <property type="component" value="Unassembled WGS sequence"/>
</dbReference>
<dbReference type="InterPro" id="IPR002698">
    <property type="entry name" value="FTHF_cligase"/>
</dbReference>
<dbReference type="InterPro" id="IPR024185">
    <property type="entry name" value="FTHF_cligase-like_sf"/>
</dbReference>
<dbReference type="GO" id="GO:0030272">
    <property type="term" value="F:5-formyltetrahydrofolate cyclo-ligase activity"/>
    <property type="evidence" value="ECO:0007669"/>
    <property type="project" value="UniProtKB-EC"/>
</dbReference>
<dbReference type="PANTHER" id="PTHR23407:SF1">
    <property type="entry name" value="5-FORMYLTETRAHYDROFOLATE CYCLO-LIGASE"/>
    <property type="match status" value="1"/>
</dbReference>
<dbReference type="STRING" id="1088869.GMO_20500"/>
<evidence type="ECO:0000256" key="1">
    <source>
        <dbReference type="ARBA" id="ARBA00010638"/>
    </source>
</evidence>
<sequence length="193" mass="21944">MAAPQISPLDQQKKDLRRRFAQERHRLTPDEQERLSGRLLDAVLQTKYQVIAAVWPLPGEVDLRPFCHRLHASGRQVALPETPPRGNPLIFRQWTPETILFEGRFGTQYPDGGLIKPDLVLVPFLAFDRQGFRLGYGGGYYDRTLAQLHVPAIGFGYSGQEVKEIPVGSYDVPLSVIVTEQETIRIKHEKMKD</sequence>
<feature type="binding site" evidence="4">
    <location>
        <begin position="13"/>
        <end position="17"/>
    </location>
    <ligand>
        <name>ATP</name>
        <dbReference type="ChEBI" id="CHEBI:30616"/>
    </ligand>
</feature>
<evidence type="ECO:0000256" key="2">
    <source>
        <dbReference type="ARBA" id="ARBA00022741"/>
    </source>
</evidence>
<comment type="cofactor">
    <cofactor evidence="5">
        <name>Mg(2+)</name>
        <dbReference type="ChEBI" id="CHEBI:18420"/>
    </cofactor>
</comment>
<dbReference type="AlphaFoldDB" id="G6XKN4"/>
<comment type="similarity">
    <text evidence="1 5">Belongs to the 5-formyltetrahydrofolate cyclo-ligase family.</text>
</comment>
<dbReference type="PANTHER" id="PTHR23407">
    <property type="entry name" value="ATPASE INHIBITOR/5-FORMYLTETRAHYDROFOLATE CYCLO-LIGASE"/>
    <property type="match status" value="1"/>
</dbReference>
<protein>
    <recommendedName>
        <fullName evidence="5">5-formyltetrahydrofolate cyclo-ligase</fullName>
        <ecNumber evidence="5">6.3.3.2</ecNumber>
    </recommendedName>
</protein>
<dbReference type="PIRSF" id="PIRSF006806">
    <property type="entry name" value="FTHF_cligase"/>
    <property type="match status" value="1"/>
</dbReference>
<evidence type="ECO:0000256" key="5">
    <source>
        <dbReference type="RuleBase" id="RU361279"/>
    </source>
</evidence>